<dbReference type="AlphaFoldDB" id="A0AAN9PP18"/>
<protein>
    <submittedName>
        <fullName evidence="2">Uncharacterized protein</fullName>
    </submittedName>
</protein>
<feature type="compositionally biased region" description="Basic and acidic residues" evidence="1">
    <location>
        <begin position="26"/>
        <end position="48"/>
    </location>
</feature>
<evidence type="ECO:0000313" key="2">
    <source>
        <dbReference type="EMBL" id="KAK7306785.1"/>
    </source>
</evidence>
<organism evidence="2 3">
    <name type="scientific">Canavalia gladiata</name>
    <name type="common">Sword bean</name>
    <name type="synonym">Dolichos gladiatus</name>
    <dbReference type="NCBI Taxonomy" id="3824"/>
    <lineage>
        <taxon>Eukaryota</taxon>
        <taxon>Viridiplantae</taxon>
        <taxon>Streptophyta</taxon>
        <taxon>Embryophyta</taxon>
        <taxon>Tracheophyta</taxon>
        <taxon>Spermatophyta</taxon>
        <taxon>Magnoliopsida</taxon>
        <taxon>eudicotyledons</taxon>
        <taxon>Gunneridae</taxon>
        <taxon>Pentapetalae</taxon>
        <taxon>rosids</taxon>
        <taxon>fabids</taxon>
        <taxon>Fabales</taxon>
        <taxon>Fabaceae</taxon>
        <taxon>Papilionoideae</taxon>
        <taxon>50 kb inversion clade</taxon>
        <taxon>NPAAA clade</taxon>
        <taxon>indigoferoid/millettioid clade</taxon>
        <taxon>Phaseoleae</taxon>
        <taxon>Canavalia</taxon>
    </lineage>
</organism>
<evidence type="ECO:0000256" key="1">
    <source>
        <dbReference type="SAM" id="MobiDB-lite"/>
    </source>
</evidence>
<feature type="region of interest" description="Disordered" evidence="1">
    <location>
        <begin position="1"/>
        <end position="98"/>
    </location>
</feature>
<evidence type="ECO:0000313" key="3">
    <source>
        <dbReference type="Proteomes" id="UP001367508"/>
    </source>
</evidence>
<gene>
    <name evidence="2" type="ORF">VNO77_44742</name>
</gene>
<dbReference type="EMBL" id="JAYMYQ010000011">
    <property type="protein sequence ID" value="KAK7306785.1"/>
    <property type="molecule type" value="Genomic_DNA"/>
</dbReference>
<keyword evidence="3" id="KW-1185">Reference proteome</keyword>
<sequence>MAARPNREGSNGKWLQALVSGRLHSSHPDPKTPQLRELHVDAHIRTRPEPLPPETGPVIGVHGTPRKQSGKPVVSHHVNGLAKNNGAMNNSPSMKPLRRKKRYQYTETFVDASCEYTRQGRCMKMRSKGSTSGVGLEPR</sequence>
<reference evidence="2 3" key="1">
    <citation type="submission" date="2024-01" db="EMBL/GenBank/DDBJ databases">
        <title>The genomes of 5 underutilized Papilionoideae crops provide insights into root nodulation and disease resistanc.</title>
        <authorList>
            <person name="Jiang F."/>
        </authorList>
    </citation>
    <scope>NUCLEOTIDE SEQUENCE [LARGE SCALE GENOMIC DNA]</scope>
    <source>
        <strain evidence="2">LVBAO_FW01</strain>
        <tissue evidence="2">Leaves</tissue>
    </source>
</reference>
<proteinExistence type="predicted"/>
<dbReference type="Proteomes" id="UP001367508">
    <property type="component" value="Unassembled WGS sequence"/>
</dbReference>
<accession>A0AAN9PP18</accession>
<comment type="caution">
    <text evidence="2">The sequence shown here is derived from an EMBL/GenBank/DDBJ whole genome shotgun (WGS) entry which is preliminary data.</text>
</comment>
<name>A0AAN9PP18_CANGL</name>